<feature type="domain" description="Disease resistance N-terminal" evidence="8">
    <location>
        <begin position="9"/>
        <end position="91"/>
    </location>
</feature>
<keyword evidence="2" id="KW-0433">Leucine-rich repeat</keyword>
<keyword evidence="12" id="KW-1185">Reference proteome</keyword>
<dbReference type="GO" id="GO:0051607">
    <property type="term" value="P:defense response to virus"/>
    <property type="evidence" value="ECO:0007669"/>
    <property type="project" value="UniProtKB-ARBA"/>
</dbReference>
<dbReference type="EMBL" id="JACGWO010000005">
    <property type="protein sequence ID" value="KAK4427410.1"/>
    <property type="molecule type" value="Genomic_DNA"/>
</dbReference>
<evidence type="ECO:0000256" key="5">
    <source>
        <dbReference type="ARBA" id="ARBA00022821"/>
    </source>
</evidence>
<evidence type="ECO:0000256" key="2">
    <source>
        <dbReference type="ARBA" id="ARBA00022614"/>
    </source>
</evidence>
<sequence length="955" mass="109065">MSDAVITVILTQVATIMEQQIRQEVRLVSGVEKEVKKLKSAFESIKAVLVDAEKRQVKEESVKVWLEKLKDVSDDTEDVLSQWITANLKAEIEGPGSHSSPTRKVCSLITLPCLGCNRVALRRDIALKIKDINERLDVIATEKDRYKFNVVMGSPDRPKTTSFIVVQEVQGRDTDKNTLVRELLSSSHQEQGLNIVSIVGMGGIGKTTLAQVVYNCSDVIDHFERRMWVCVSDPFDEVRIAKAILEDVEGSAPYLFELETITRKIRNHVQRKKFLLVLDDVWTDDFRKWEQLLNSLSTGAAGSAILVTTRNERVAKVMGSRYNLPLGQLSGDDSWSLFKKIAFFERKEEECEELEGVGRKISDKCKGLPLTVKTIGSLMRFKNSLKDWHDALSSEFWELEEAEGLFPPLMLSYYDLPSTMKRCFSFCAIFPKDHVIEANDLIKLWMAQGYLSSTEMVEMEAIGQEYLQNLAMRSFFQDLQKDKDDRRILSVKMHDMVHDFAQYLTKNECCVIEVNNDLERKMESSHKRARHVTLIRSEDARFPNVANVEKFFTFWVQSFHDSPPIVSQLDRVEPELLRRLARVRVLDLSHNRLGELPREIGNLISLKYLNLSHNPFWELPANLCDLYNLQTLKLSACDHLRRLPRHIEKLVNLRHLEIDRTDSLKTLPKGIGNLKSLHTLSKFIIVRGNDRGDAACGLEDLNNLNNLRGCLRIEGLGYAANADEAKRAELQNKNHLSELQMDFSPAVQTGSQDEVIEALRLNENLQSLQISSYRGTKFPSWIMKLTNLQKLFLQDCQNCTYLPPLGRLPSLVTLHLEGMNTVKFLGLEFLGIDLNDNNTMNGEGMLVASSSSSEAKTAFPKLKKLKFSKMESWEVWNVISNDRELPDENFKIMPRLRCLKVSDCTNLQALPALLLQTTPLGKLRIHNCPLLQQLYKRETGEEWNKISHISKLRIS</sequence>
<dbReference type="Pfam" id="PF00931">
    <property type="entry name" value="NB-ARC"/>
    <property type="match status" value="1"/>
</dbReference>
<dbReference type="SUPFAM" id="SSF52540">
    <property type="entry name" value="P-loop containing nucleoside triphosphate hydrolases"/>
    <property type="match status" value="1"/>
</dbReference>
<evidence type="ECO:0000259" key="9">
    <source>
        <dbReference type="Pfam" id="PF23559"/>
    </source>
</evidence>
<feature type="domain" description="Disease resistance protein winged helix" evidence="9">
    <location>
        <begin position="429"/>
        <end position="501"/>
    </location>
</feature>
<dbReference type="InterPro" id="IPR041118">
    <property type="entry name" value="Rx_N"/>
</dbReference>
<dbReference type="Proteomes" id="UP001293254">
    <property type="component" value="Unassembled WGS sequence"/>
</dbReference>
<evidence type="ECO:0000256" key="4">
    <source>
        <dbReference type="ARBA" id="ARBA00022741"/>
    </source>
</evidence>
<dbReference type="Gene3D" id="1.20.5.4130">
    <property type="match status" value="1"/>
</dbReference>
<dbReference type="InterPro" id="IPR001611">
    <property type="entry name" value="Leu-rich_rpt"/>
</dbReference>
<dbReference type="Pfam" id="PF25019">
    <property type="entry name" value="LRR_R13L1-DRL21"/>
    <property type="match status" value="1"/>
</dbReference>
<evidence type="ECO:0000259" key="7">
    <source>
        <dbReference type="Pfam" id="PF00931"/>
    </source>
</evidence>
<evidence type="ECO:0000256" key="1">
    <source>
        <dbReference type="ARBA" id="ARBA00008894"/>
    </source>
</evidence>
<dbReference type="CDD" id="cd14798">
    <property type="entry name" value="RX-CC_like"/>
    <property type="match status" value="1"/>
</dbReference>
<dbReference type="Gene3D" id="3.80.10.10">
    <property type="entry name" value="Ribonuclease Inhibitor"/>
    <property type="match status" value="1"/>
</dbReference>
<dbReference type="Pfam" id="PF13855">
    <property type="entry name" value="LRR_8"/>
    <property type="match status" value="1"/>
</dbReference>
<name>A0AAE1YC48_9LAMI</name>
<dbReference type="PRINTS" id="PR00364">
    <property type="entry name" value="DISEASERSIST"/>
</dbReference>
<dbReference type="SUPFAM" id="SSF52058">
    <property type="entry name" value="L domain-like"/>
    <property type="match status" value="1"/>
</dbReference>
<keyword evidence="5" id="KW-0611">Plant defense</keyword>
<dbReference type="SMART" id="SM00369">
    <property type="entry name" value="LRR_TYP"/>
    <property type="match status" value="3"/>
</dbReference>
<dbReference type="PANTHER" id="PTHR36766">
    <property type="entry name" value="PLANT BROAD-SPECTRUM MILDEW RESISTANCE PROTEIN RPW8"/>
    <property type="match status" value="1"/>
</dbReference>
<dbReference type="Gene3D" id="3.40.50.300">
    <property type="entry name" value="P-loop containing nucleotide triphosphate hydrolases"/>
    <property type="match status" value="1"/>
</dbReference>
<keyword evidence="6" id="KW-0067">ATP-binding</keyword>
<dbReference type="FunFam" id="1.10.10.10:FF:000322">
    <property type="entry name" value="Probable disease resistance protein At1g63360"/>
    <property type="match status" value="1"/>
</dbReference>
<dbReference type="InterPro" id="IPR042197">
    <property type="entry name" value="Apaf_helical"/>
</dbReference>
<keyword evidence="4" id="KW-0547">Nucleotide-binding</keyword>
<dbReference type="InterPro" id="IPR038005">
    <property type="entry name" value="RX-like_CC"/>
</dbReference>
<accession>A0AAE1YC48</accession>
<comment type="similarity">
    <text evidence="1">Belongs to the disease resistance NB-LRR family.</text>
</comment>
<organism evidence="11 12">
    <name type="scientific">Sesamum alatum</name>
    <dbReference type="NCBI Taxonomy" id="300844"/>
    <lineage>
        <taxon>Eukaryota</taxon>
        <taxon>Viridiplantae</taxon>
        <taxon>Streptophyta</taxon>
        <taxon>Embryophyta</taxon>
        <taxon>Tracheophyta</taxon>
        <taxon>Spermatophyta</taxon>
        <taxon>Magnoliopsida</taxon>
        <taxon>eudicotyledons</taxon>
        <taxon>Gunneridae</taxon>
        <taxon>Pentapetalae</taxon>
        <taxon>asterids</taxon>
        <taxon>lamiids</taxon>
        <taxon>Lamiales</taxon>
        <taxon>Pedaliaceae</taxon>
        <taxon>Sesamum</taxon>
    </lineage>
</organism>
<dbReference type="InterPro" id="IPR056789">
    <property type="entry name" value="LRR_R13L1-DRL21"/>
</dbReference>
<evidence type="ECO:0000313" key="12">
    <source>
        <dbReference type="Proteomes" id="UP001293254"/>
    </source>
</evidence>
<gene>
    <name evidence="11" type="ORF">Salat_1509900</name>
</gene>
<dbReference type="FunFam" id="3.40.50.300:FF:001091">
    <property type="entry name" value="Probable disease resistance protein At1g61300"/>
    <property type="match status" value="1"/>
</dbReference>
<reference evidence="11" key="1">
    <citation type="submission" date="2020-06" db="EMBL/GenBank/DDBJ databases">
        <authorList>
            <person name="Li T."/>
            <person name="Hu X."/>
            <person name="Zhang T."/>
            <person name="Song X."/>
            <person name="Zhang H."/>
            <person name="Dai N."/>
            <person name="Sheng W."/>
            <person name="Hou X."/>
            <person name="Wei L."/>
        </authorList>
    </citation>
    <scope>NUCLEOTIDE SEQUENCE</scope>
    <source>
        <strain evidence="11">3651</strain>
        <tissue evidence="11">Leaf</tissue>
    </source>
</reference>
<dbReference type="InterPro" id="IPR036388">
    <property type="entry name" value="WH-like_DNA-bd_sf"/>
</dbReference>
<dbReference type="InterPro" id="IPR032675">
    <property type="entry name" value="LRR_dom_sf"/>
</dbReference>
<evidence type="ECO:0000259" key="10">
    <source>
        <dbReference type="Pfam" id="PF25019"/>
    </source>
</evidence>
<dbReference type="Gene3D" id="1.10.8.430">
    <property type="entry name" value="Helical domain of apoptotic protease-activating factors"/>
    <property type="match status" value="1"/>
</dbReference>
<comment type="caution">
    <text evidence="11">The sequence shown here is derived from an EMBL/GenBank/DDBJ whole genome shotgun (WGS) entry which is preliminary data.</text>
</comment>
<protein>
    <submittedName>
        <fullName evidence="11">Disease resistance protein RGA3</fullName>
    </submittedName>
</protein>
<feature type="domain" description="R13L1/DRL21-like LRR repeat region" evidence="10">
    <location>
        <begin position="698"/>
        <end position="819"/>
    </location>
</feature>
<dbReference type="PANTHER" id="PTHR36766:SF45">
    <property type="entry name" value="NB-ARC DOMAIN-CONTAINING PROTEIN"/>
    <property type="match status" value="1"/>
</dbReference>
<dbReference type="InterPro" id="IPR058922">
    <property type="entry name" value="WHD_DRP"/>
</dbReference>
<keyword evidence="3" id="KW-0677">Repeat</keyword>
<dbReference type="GO" id="GO:0043531">
    <property type="term" value="F:ADP binding"/>
    <property type="evidence" value="ECO:0007669"/>
    <property type="project" value="InterPro"/>
</dbReference>
<evidence type="ECO:0000256" key="3">
    <source>
        <dbReference type="ARBA" id="ARBA00022737"/>
    </source>
</evidence>
<dbReference type="Pfam" id="PF18052">
    <property type="entry name" value="Rx_N"/>
    <property type="match status" value="1"/>
</dbReference>
<dbReference type="Pfam" id="PF23559">
    <property type="entry name" value="WHD_DRP"/>
    <property type="match status" value="1"/>
</dbReference>
<evidence type="ECO:0000259" key="8">
    <source>
        <dbReference type="Pfam" id="PF18052"/>
    </source>
</evidence>
<dbReference type="GO" id="GO:0005524">
    <property type="term" value="F:ATP binding"/>
    <property type="evidence" value="ECO:0007669"/>
    <property type="project" value="UniProtKB-KW"/>
</dbReference>
<reference evidence="11" key="2">
    <citation type="journal article" date="2024" name="Plant">
        <title>Genomic evolution and insights into agronomic trait innovations of Sesamum species.</title>
        <authorList>
            <person name="Miao H."/>
            <person name="Wang L."/>
            <person name="Qu L."/>
            <person name="Liu H."/>
            <person name="Sun Y."/>
            <person name="Le M."/>
            <person name="Wang Q."/>
            <person name="Wei S."/>
            <person name="Zheng Y."/>
            <person name="Lin W."/>
            <person name="Duan Y."/>
            <person name="Cao H."/>
            <person name="Xiong S."/>
            <person name="Wang X."/>
            <person name="Wei L."/>
            <person name="Li C."/>
            <person name="Ma Q."/>
            <person name="Ju M."/>
            <person name="Zhao R."/>
            <person name="Li G."/>
            <person name="Mu C."/>
            <person name="Tian Q."/>
            <person name="Mei H."/>
            <person name="Zhang T."/>
            <person name="Gao T."/>
            <person name="Zhang H."/>
        </authorList>
    </citation>
    <scope>NUCLEOTIDE SEQUENCE</scope>
    <source>
        <strain evidence="11">3651</strain>
    </source>
</reference>
<dbReference type="Gene3D" id="1.10.10.10">
    <property type="entry name" value="Winged helix-like DNA-binding domain superfamily/Winged helix DNA-binding domain"/>
    <property type="match status" value="1"/>
</dbReference>
<proteinExistence type="inferred from homology"/>
<dbReference type="InterPro" id="IPR003591">
    <property type="entry name" value="Leu-rich_rpt_typical-subtyp"/>
</dbReference>
<dbReference type="AlphaFoldDB" id="A0AAE1YC48"/>
<feature type="domain" description="NB-ARC" evidence="7">
    <location>
        <begin position="177"/>
        <end position="345"/>
    </location>
</feature>
<dbReference type="InterPro" id="IPR027417">
    <property type="entry name" value="P-loop_NTPase"/>
</dbReference>
<evidence type="ECO:0000256" key="6">
    <source>
        <dbReference type="ARBA" id="ARBA00022840"/>
    </source>
</evidence>
<dbReference type="PROSITE" id="PS51450">
    <property type="entry name" value="LRR"/>
    <property type="match status" value="1"/>
</dbReference>
<evidence type="ECO:0000313" key="11">
    <source>
        <dbReference type="EMBL" id="KAK4427410.1"/>
    </source>
</evidence>
<dbReference type="InterPro" id="IPR002182">
    <property type="entry name" value="NB-ARC"/>
</dbReference>